<protein>
    <submittedName>
        <fullName evidence="1">Uncharacterized protein</fullName>
    </submittedName>
</protein>
<evidence type="ECO:0000313" key="2">
    <source>
        <dbReference type="Proteomes" id="UP001285908"/>
    </source>
</evidence>
<accession>A0AAJ0IFN3</accession>
<feature type="non-terminal residue" evidence="1">
    <location>
        <position position="1"/>
    </location>
</feature>
<dbReference type="GeneID" id="87872046"/>
<proteinExistence type="predicted"/>
<gene>
    <name evidence="1" type="ORF">B0T23DRAFT_307478</name>
</gene>
<comment type="caution">
    <text evidence="1">The sequence shown here is derived from an EMBL/GenBank/DDBJ whole genome shotgun (WGS) entry which is preliminary data.</text>
</comment>
<evidence type="ECO:0000313" key="1">
    <source>
        <dbReference type="EMBL" id="KAK3498976.1"/>
    </source>
</evidence>
<name>A0AAJ0IFN3_9PEZI</name>
<sequence>ILNVQIKFYFNRSAINNTKIQFYYLFAYLSPAIKKPLIAFAITLQSPQKLFKKFKFTYKDPNIVKRANQELY</sequence>
<dbReference type="Proteomes" id="UP001285908">
    <property type="component" value="Unassembled WGS sequence"/>
</dbReference>
<organism evidence="1 2">
    <name type="scientific">Neurospora hispaniola</name>
    <dbReference type="NCBI Taxonomy" id="588809"/>
    <lineage>
        <taxon>Eukaryota</taxon>
        <taxon>Fungi</taxon>
        <taxon>Dikarya</taxon>
        <taxon>Ascomycota</taxon>
        <taxon>Pezizomycotina</taxon>
        <taxon>Sordariomycetes</taxon>
        <taxon>Sordariomycetidae</taxon>
        <taxon>Sordariales</taxon>
        <taxon>Sordariaceae</taxon>
        <taxon>Neurospora</taxon>
    </lineage>
</organism>
<reference evidence="1 2" key="1">
    <citation type="journal article" date="2023" name="Mol. Phylogenet. Evol.">
        <title>Genome-scale phylogeny and comparative genomics of the fungal order Sordariales.</title>
        <authorList>
            <person name="Hensen N."/>
            <person name="Bonometti L."/>
            <person name="Westerberg I."/>
            <person name="Brannstrom I.O."/>
            <person name="Guillou S."/>
            <person name="Cros-Aarteil S."/>
            <person name="Calhoun S."/>
            <person name="Haridas S."/>
            <person name="Kuo A."/>
            <person name="Mondo S."/>
            <person name="Pangilinan J."/>
            <person name="Riley R."/>
            <person name="LaButti K."/>
            <person name="Andreopoulos B."/>
            <person name="Lipzen A."/>
            <person name="Chen C."/>
            <person name="Yan M."/>
            <person name="Daum C."/>
            <person name="Ng V."/>
            <person name="Clum A."/>
            <person name="Steindorff A."/>
            <person name="Ohm R.A."/>
            <person name="Martin F."/>
            <person name="Silar P."/>
            <person name="Natvig D.O."/>
            <person name="Lalanne C."/>
            <person name="Gautier V."/>
            <person name="Ament-Velasquez S.L."/>
            <person name="Kruys A."/>
            <person name="Hutchinson M.I."/>
            <person name="Powell A.J."/>
            <person name="Barry K."/>
            <person name="Miller A.N."/>
            <person name="Grigoriev I.V."/>
            <person name="Debuchy R."/>
            <person name="Gladieux P."/>
            <person name="Hiltunen Thoren M."/>
            <person name="Johannesson H."/>
        </authorList>
    </citation>
    <scope>NUCLEOTIDE SEQUENCE [LARGE SCALE GENOMIC DNA]</scope>
    <source>
        <strain evidence="1 2">FGSC 10403</strain>
    </source>
</reference>
<dbReference type="EMBL" id="JAULSX010000001">
    <property type="protein sequence ID" value="KAK3498976.1"/>
    <property type="molecule type" value="Genomic_DNA"/>
</dbReference>
<dbReference type="AlphaFoldDB" id="A0AAJ0IFN3"/>
<keyword evidence="2" id="KW-1185">Reference proteome</keyword>
<dbReference type="RefSeq" id="XP_062696609.1">
    <property type="nucleotide sequence ID" value="XM_062834424.1"/>
</dbReference>